<dbReference type="EMBL" id="CAJNOI010000118">
    <property type="protein sequence ID" value="CAF1087865.1"/>
    <property type="molecule type" value="Genomic_DNA"/>
</dbReference>
<protein>
    <submittedName>
        <fullName evidence="1">Uncharacterized protein</fullName>
    </submittedName>
</protein>
<comment type="caution">
    <text evidence="1">The sequence shown here is derived from an EMBL/GenBank/DDBJ whole genome shotgun (WGS) entry which is preliminary data.</text>
</comment>
<keyword evidence="3" id="KW-1185">Reference proteome</keyword>
<evidence type="ECO:0000313" key="3">
    <source>
        <dbReference type="Proteomes" id="UP000663832"/>
    </source>
</evidence>
<organism evidence="1 3">
    <name type="scientific">Adineta steineri</name>
    <dbReference type="NCBI Taxonomy" id="433720"/>
    <lineage>
        <taxon>Eukaryota</taxon>
        <taxon>Metazoa</taxon>
        <taxon>Spiralia</taxon>
        <taxon>Gnathifera</taxon>
        <taxon>Rotifera</taxon>
        <taxon>Eurotatoria</taxon>
        <taxon>Bdelloidea</taxon>
        <taxon>Adinetida</taxon>
        <taxon>Adinetidae</taxon>
        <taxon>Adineta</taxon>
    </lineage>
</organism>
<gene>
    <name evidence="2" type="ORF">BJG266_LOCUS20636</name>
    <name evidence="1" type="ORF">QVE165_LOCUS15455</name>
</gene>
<dbReference type="OrthoDB" id="10063866at2759"/>
<dbReference type="SUPFAM" id="SSF53850">
    <property type="entry name" value="Periplasmic binding protein-like II"/>
    <property type="match status" value="1"/>
</dbReference>
<sequence length="182" mass="20384">MLFHLIVIQLHTQYISTIWPSSNNSNIQLLGLFPDMDNISKSSTFSVHSRAMFKAVILLSHRYDIRIRGELIQWQTIQTAGDIISALDSMCQAISSSIIVGSGFSRDCSTVAAFAERVGIPIAEYATNNIYSNLTLVDTDFDKSSYGIVMPKQASYIQDVDVCILSLQELGVLKQLRIKWFQ</sequence>
<dbReference type="Proteomes" id="UP000663877">
    <property type="component" value="Unassembled WGS sequence"/>
</dbReference>
<dbReference type="AlphaFoldDB" id="A0A814HJA4"/>
<name>A0A814HJA4_9BILA</name>
<evidence type="ECO:0000313" key="1">
    <source>
        <dbReference type="EMBL" id="CAF1010777.1"/>
    </source>
</evidence>
<dbReference type="Gene3D" id="3.40.190.10">
    <property type="entry name" value="Periplasmic binding protein-like II"/>
    <property type="match status" value="2"/>
</dbReference>
<reference evidence="1" key="1">
    <citation type="submission" date="2021-02" db="EMBL/GenBank/DDBJ databases">
        <authorList>
            <person name="Nowell W R."/>
        </authorList>
    </citation>
    <scope>NUCLEOTIDE SEQUENCE</scope>
</reference>
<accession>A0A814HJA4</accession>
<dbReference type="Proteomes" id="UP000663832">
    <property type="component" value="Unassembled WGS sequence"/>
</dbReference>
<dbReference type="EMBL" id="CAJNOM010000084">
    <property type="protein sequence ID" value="CAF1010777.1"/>
    <property type="molecule type" value="Genomic_DNA"/>
</dbReference>
<evidence type="ECO:0000313" key="2">
    <source>
        <dbReference type="EMBL" id="CAF1087865.1"/>
    </source>
</evidence>
<proteinExistence type="predicted"/>